<keyword evidence="1" id="KW-0812">Transmembrane</keyword>
<keyword evidence="1" id="KW-1133">Transmembrane helix</keyword>
<gene>
    <name evidence="2" type="ORF">MCOL2_01425</name>
</gene>
<dbReference type="RefSeq" id="WP_036061895.1">
    <property type="nucleotide sequence ID" value="NZ_AODM01000005.1"/>
</dbReference>
<evidence type="ECO:0000256" key="1">
    <source>
        <dbReference type="SAM" id="Phobius"/>
    </source>
</evidence>
<dbReference type="AlphaFoldDB" id="W7E2G3"/>
<feature type="transmembrane region" description="Helical" evidence="1">
    <location>
        <begin position="20"/>
        <end position="40"/>
    </location>
</feature>
<reference evidence="2 3" key="1">
    <citation type="submission" date="2012-12" db="EMBL/GenBank/DDBJ databases">
        <title>Novel taxa of Listeriaceae from agricultural environments in the United States.</title>
        <authorList>
            <person name="den Bakker H.C."/>
            <person name="Allred A."/>
            <person name="Warchocki S."/>
            <person name="Wright E.M."/>
            <person name="Burrell A."/>
            <person name="Nightingale K.K."/>
            <person name="Kephart D."/>
            <person name="Wiedmann M."/>
        </authorList>
    </citation>
    <scope>NUCLEOTIDE SEQUENCE [LARGE SCALE GENOMIC DNA]</scope>
    <source>
        <strain evidence="2 3">FSL S10-1203</strain>
    </source>
</reference>
<name>W7E2G3_9LIST</name>
<comment type="caution">
    <text evidence="2">The sequence shown here is derived from an EMBL/GenBank/DDBJ whole genome shotgun (WGS) entry which is preliminary data.</text>
</comment>
<sequence length="137" mass="15067">MNEATLLSEKNSKIVRKLKIINIVFCVLLALGSVIIPLTIGSAMSKTSTSIEQQSSDEDIDLYSDSYSDESSKNDPLALIFTISLMIGGLALSALNYFIFNALIQHYINVAEMNFISQIKNSKILSEISPVDETKSE</sequence>
<dbReference type="PATRIC" id="fig|1265822.4.peg.289"/>
<accession>W7E2G3</accession>
<dbReference type="EMBL" id="AODM01000005">
    <property type="protein sequence ID" value="EUJ64818.1"/>
    <property type="molecule type" value="Genomic_DNA"/>
</dbReference>
<dbReference type="Proteomes" id="UP000019241">
    <property type="component" value="Unassembled WGS sequence"/>
</dbReference>
<organism evidence="2 3">
    <name type="scientific">Listeria fleischmannii FSL S10-1203</name>
    <dbReference type="NCBI Taxonomy" id="1265822"/>
    <lineage>
        <taxon>Bacteria</taxon>
        <taxon>Bacillati</taxon>
        <taxon>Bacillota</taxon>
        <taxon>Bacilli</taxon>
        <taxon>Bacillales</taxon>
        <taxon>Listeriaceae</taxon>
        <taxon>Listeria</taxon>
    </lineage>
</organism>
<keyword evidence="1" id="KW-0472">Membrane</keyword>
<evidence type="ECO:0000313" key="3">
    <source>
        <dbReference type="Proteomes" id="UP000019241"/>
    </source>
</evidence>
<proteinExistence type="predicted"/>
<evidence type="ECO:0000313" key="2">
    <source>
        <dbReference type="EMBL" id="EUJ64818.1"/>
    </source>
</evidence>
<feature type="transmembrane region" description="Helical" evidence="1">
    <location>
        <begin position="77"/>
        <end position="99"/>
    </location>
</feature>
<protein>
    <submittedName>
        <fullName evidence="2">Uncharacterized protein</fullName>
    </submittedName>
</protein>